<accession>A0A173S7S9</accession>
<evidence type="ECO:0000313" key="2">
    <source>
        <dbReference type="Proteomes" id="UP000095597"/>
    </source>
</evidence>
<dbReference type="Proteomes" id="UP000095597">
    <property type="component" value="Unassembled WGS sequence"/>
</dbReference>
<reference evidence="1 2" key="1">
    <citation type="submission" date="2015-09" db="EMBL/GenBank/DDBJ databases">
        <authorList>
            <consortium name="Pathogen Informatics"/>
        </authorList>
    </citation>
    <scope>NUCLEOTIDE SEQUENCE [LARGE SCALE GENOMIC DNA]</scope>
    <source>
        <strain evidence="1 2">2789STDY5834961</strain>
    </source>
</reference>
<protein>
    <recommendedName>
        <fullName evidence="3">IrrE N-terminal-like domain-containing protein</fullName>
    </recommendedName>
</protein>
<dbReference type="EMBL" id="CYXO01000004">
    <property type="protein sequence ID" value="CUM86382.1"/>
    <property type="molecule type" value="Genomic_DNA"/>
</dbReference>
<evidence type="ECO:0008006" key="3">
    <source>
        <dbReference type="Google" id="ProtNLM"/>
    </source>
</evidence>
<gene>
    <name evidence="1" type="ORF">ERS852573_00877</name>
</gene>
<dbReference type="AlphaFoldDB" id="A0A173S7S9"/>
<sequence length="120" mass="13733">MVKTVNILGTEYRIEVHKRSEDECMRKNGADGYCSDDGKLIVIADTSEKESFPDMTDIEQSAYRKRLLRHEITHAFLDESGLQHCSSVPMGAWARHEEMVDWIAIQFPKIMKAFQEVGAL</sequence>
<proteinExistence type="predicted"/>
<dbReference type="OrthoDB" id="2327135at2"/>
<dbReference type="RefSeq" id="WP_055213767.1">
    <property type="nucleotide sequence ID" value="NZ_CYXO01000004.1"/>
</dbReference>
<name>A0A173S7S9_9FIRM</name>
<evidence type="ECO:0000313" key="1">
    <source>
        <dbReference type="EMBL" id="CUM86382.1"/>
    </source>
</evidence>
<organism evidence="1 2">
    <name type="scientific">Dorea longicatena</name>
    <dbReference type="NCBI Taxonomy" id="88431"/>
    <lineage>
        <taxon>Bacteria</taxon>
        <taxon>Bacillati</taxon>
        <taxon>Bacillota</taxon>
        <taxon>Clostridia</taxon>
        <taxon>Lachnospirales</taxon>
        <taxon>Lachnospiraceae</taxon>
        <taxon>Dorea</taxon>
    </lineage>
</organism>